<keyword evidence="2" id="KW-1185">Reference proteome</keyword>
<reference evidence="2" key="1">
    <citation type="submission" date="2016-06" db="EMBL/GenBank/DDBJ databases">
        <authorList>
            <person name="Varghese N."/>
            <person name="Submissions Spin"/>
        </authorList>
    </citation>
    <scope>NUCLEOTIDE SEQUENCE [LARGE SCALE GENOMIC DNA]</scope>
    <source>
        <strain evidence="2">DSM 43168</strain>
    </source>
</reference>
<gene>
    <name evidence="1" type="ORF">GA0070563_112192</name>
</gene>
<proteinExistence type="predicted"/>
<dbReference type="Proteomes" id="UP000183585">
    <property type="component" value="Unassembled WGS sequence"/>
</dbReference>
<sequence length="113" mass="12946">MRRWWQRVKVWLSNQHALHGIVVDLEQQLGDARKAVAERDAAADDLRQQLHLARQDAERADALRLDALRLVDDRTRLVGEFNGRLTAIHALTARMPADVAAQVRAHTRPEETR</sequence>
<evidence type="ECO:0000313" key="2">
    <source>
        <dbReference type="Proteomes" id="UP000183585"/>
    </source>
</evidence>
<protein>
    <submittedName>
        <fullName evidence="1">Uncharacterized protein</fullName>
    </submittedName>
</protein>
<accession>A0A1C5AD19</accession>
<evidence type="ECO:0000313" key="1">
    <source>
        <dbReference type="EMBL" id="SCF43135.1"/>
    </source>
</evidence>
<dbReference type="AlphaFoldDB" id="A0A1C5AD19"/>
<name>A0A1C5AD19_9ACTN</name>
<dbReference type="EMBL" id="FMCT01000012">
    <property type="protein sequence ID" value="SCF43135.1"/>
    <property type="molecule type" value="Genomic_DNA"/>
</dbReference>
<dbReference type="RefSeq" id="WP_141723964.1">
    <property type="nucleotide sequence ID" value="NZ_FMCT01000012.1"/>
</dbReference>
<organism evidence="1 2">
    <name type="scientific">Micromonospora carbonacea</name>
    <dbReference type="NCBI Taxonomy" id="47853"/>
    <lineage>
        <taxon>Bacteria</taxon>
        <taxon>Bacillati</taxon>
        <taxon>Actinomycetota</taxon>
        <taxon>Actinomycetes</taxon>
        <taxon>Micromonosporales</taxon>
        <taxon>Micromonosporaceae</taxon>
        <taxon>Micromonospora</taxon>
    </lineage>
</organism>